<dbReference type="GO" id="GO:0005886">
    <property type="term" value="C:plasma membrane"/>
    <property type="evidence" value="ECO:0007669"/>
    <property type="project" value="UniProtKB-SubCell"/>
</dbReference>
<dbReference type="Pfam" id="PF01052">
    <property type="entry name" value="FliMN_C"/>
    <property type="match status" value="1"/>
</dbReference>
<dbReference type="InterPro" id="IPR051469">
    <property type="entry name" value="FliN/MopA/SpaO"/>
</dbReference>
<evidence type="ECO:0000256" key="1">
    <source>
        <dbReference type="ARBA" id="ARBA00004413"/>
    </source>
</evidence>
<evidence type="ECO:0000256" key="3">
    <source>
        <dbReference type="ARBA" id="ARBA00021897"/>
    </source>
</evidence>
<dbReference type="Gene3D" id="2.30.330.10">
    <property type="entry name" value="SpoA-like"/>
    <property type="match status" value="1"/>
</dbReference>
<dbReference type="PANTHER" id="PTHR43484">
    <property type="match status" value="1"/>
</dbReference>
<reference evidence="10 11" key="1">
    <citation type="submission" date="2012-02" db="EMBL/GenBank/DDBJ databases">
        <title>Complete genome sequence of Phycisphaera mikurensis NBRC 102666.</title>
        <authorList>
            <person name="Ankai A."/>
            <person name="Hosoyama A."/>
            <person name="Terui Y."/>
            <person name="Sekine M."/>
            <person name="Fukai R."/>
            <person name="Kato Y."/>
            <person name="Nakamura S."/>
            <person name="Yamada-Narita S."/>
            <person name="Kawakoshi A."/>
            <person name="Fukunaga Y."/>
            <person name="Yamazaki S."/>
            <person name="Fujita N."/>
        </authorList>
    </citation>
    <scope>NUCLEOTIDE SEQUENCE [LARGE SCALE GENOMIC DNA]</scope>
    <source>
        <strain evidence="11">NBRC 102666 / KCTC 22515 / FYK2301M01</strain>
    </source>
</reference>
<evidence type="ECO:0000313" key="11">
    <source>
        <dbReference type="Proteomes" id="UP000007881"/>
    </source>
</evidence>
<evidence type="ECO:0000256" key="7">
    <source>
        <dbReference type="ARBA" id="ARBA00023136"/>
    </source>
</evidence>
<dbReference type="Proteomes" id="UP000007881">
    <property type="component" value="Chromosome"/>
</dbReference>
<dbReference type="InterPro" id="IPR001172">
    <property type="entry name" value="FliN_T3SS_HrcQb"/>
</dbReference>
<dbReference type="EMBL" id="AP012338">
    <property type="protein sequence ID" value="BAM02442.1"/>
    <property type="molecule type" value="Genomic_DNA"/>
</dbReference>
<keyword evidence="5" id="KW-0145">Chemotaxis</keyword>
<evidence type="ECO:0000256" key="2">
    <source>
        <dbReference type="ARBA" id="ARBA00009226"/>
    </source>
</evidence>
<dbReference type="HOGENOM" id="CLU_2247528_0_0_0"/>
<keyword evidence="10" id="KW-0969">Cilium</keyword>
<feature type="region of interest" description="Disordered" evidence="8">
    <location>
        <begin position="77"/>
        <end position="104"/>
    </location>
</feature>
<keyword evidence="11" id="KW-1185">Reference proteome</keyword>
<dbReference type="eggNOG" id="COG1886">
    <property type="taxonomic scope" value="Bacteria"/>
</dbReference>
<dbReference type="RefSeq" id="WP_014435662.1">
    <property type="nucleotide sequence ID" value="NC_017080.1"/>
</dbReference>
<dbReference type="PANTHER" id="PTHR43484:SF1">
    <property type="entry name" value="FLAGELLAR MOTOR SWITCH PROTEIN FLIN"/>
    <property type="match status" value="1"/>
</dbReference>
<dbReference type="GO" id="GO:0006935">
    <property type="term" value="P:chemotaxis"/>
    <property type="evidence" value="ECO:0007669"/>
    <property type="project" value="UniProtKB-KW"/>
</dbReference>
<protein>
    <recommendedName>
        <fullName evidence="3">Flagellar motor switch protein FliN</fullName>
    </recommendedName>
</protein>
<dbReference type="GO" id="GO:0003774">
    <property type="term" value="F:cytoskeletal motor activity"/>
    <property type="evidence" value="ECO:0007669"/>
    <property type="project" value="InterPro"/>
</dbReference>
<keyword evidence="7" id="KW-0472">Membrane</keyword>
<dbReference type="KEGG" id="phm:PSMK_02830"/>
<comment type="similarity">
    <text evidence="2">Belongs to the FliN/MopA/SpaO family.</text>
</comment>
<dbReference type="AlphaFoldDB" id="I0IB04"/>
<proteinExistence type="inferred from homology"/>
<dbReference type="SUPFAM" id="SSF101801">
    <property type="entry name" value="Surface presentation of antigens (SPOA)"/>
    <property type="match status" value="1"/>
</dbReference>
<organism evidence="10 11">
    <name type="scientific">Phycisphaera mikurensis (strain NBRC 102666 / KCTC 22515 / FYK2301M01)</name>
    <dbReference type="NCBI Taxonomy" id="1142394"/>
    <lineage>
        <taxon>Bacteria</taxon>
        <taxon>Pseudomonadati</taxon>
        <taxon>Planctomycetota</taxon>
        <taxon>Phycisphaerae</taxon>
        <taxon>Phycisphaerales</taxon>
        <taxon>Phycisphaeraceae</taxon>
        <taxon>Phycisphaera</taxon>
    </lineage>
</organism>
<keyword evidence="6" id="KW-0283">Flagellar rotation</keyword>
<dbReference type="GO" id="GO:0009425">
    <property type="term" value="C:bacterial-type flagellum basal body"/>
    <property type="evidence" value="ECO:0007669"/>
    <property type="project" value="InterPro"/>
</dbReference>
<evidence type="ECO:0000256" key="6">
    <source>
        <dbReference type="ARBA" id="ARBA00022779"/>
    </source>
</evidence>
<feature type="domain" description="Flagellar motor switch protein FliN-like C-terminal" evidence="9">
    <location>
        <begin position="10"/>
        <end position="77"/>
    </location>
</feature>
<evidence type="ECO:0000256" key="5">
    <source>
        <dbReference type="ARBA" id="ARBA00022500"/>
    </source>
</evidence>
<evidence type="ECO:0000256" key="4">
    <source>
        <dbReference type="ARBA" id="ARBA00022475"/>
    </source>
</evidence>
<dbReference type="GO" id="GO:0071973">
    <property type="term" value="P:bacterial-type flagellum-dependent cell motility"/>
    <property type="evidence" value="ECO:0007669"/>
    <property type="project" value="InterPro"/>
</dbReference>
<comment type="subcellular location">
    <subcellularLocation>
        <location evidence="1">Cell membrane</location>
        <topology evidence="1">Peripheral membrane protein</topology>
        <orientation evidence="1">Cytoplasmic side</orientation>
    </subcellularLocation>
</comment>
<keyword evidence="10" id="KW-0282">Flagellum</keyword>
<name>I0IB04_PHYMF</name>
<sequence length="104" mass="10793">MTASPSPRTLLALEVPVMVEIGRVRVALQDVLEWKPGTMIELPKAADEELELRINGLQVAEGTAVKVGETFGVRVQRTTLPGFPGGPDEGEGGGEGRGDAGAAA</sequence>
<dbReference type="InterPro" id="IPR036429">
    <property type="entry name" value="SpoA-like_sf"/>
</dbReference>
<gene>
    <name evidence="10" type="primary">fliN</name>
    <name evidence="10" type="ordered locus">PSMK_02830</name>
</gene>
<dbReference type="InterPro" id="IPR001543">
    <property type="entry name" value="FliN-like_C"/>
</dbReference>
<accession>I0IB04</accession>
<dbReference type="PRINTS" id="PR00956">
    <property type="entry name" value="FLGMOTORFLIN"/>
</dbReference>
<evidence type="ECO:0000313" key="10">
    <source>
        <dbReference type="EMBL" id="BAM02442.1"/>
    </source>
</evidence>
<keyword evidence="10" id="KW-0966">Cell projection</keyword>
<evidence type="ECO:0000256" key="8">
    <source>
        <dbReference type="SAM" id="MobiDB-lite"/>
    </source>
</evidence>
<evidence type="ECO:0000259" key="9">
    <source>
        <dbReference type="Pfam" id="PF01052"/>
    </source>
</evidence>
<keyword evidence="4" id="KW-1003">Cell membrane</keyword>
<dbReference type="OrthoDB" id="278219at2"/>
<dbReference type="STRING" id="1142394.PSMK_02830"/>